<dbReference type="Gene3D" id="2.130.10.10">
    <property type="entry name" value="YVTN repeat-like/Quinoprotein amine dehydrogenase"/>
    <property type="match status" value="1"/>
</dbReference>
<dbReference type="OrthoDB" id="1041092at2"/>
<feature type="domain" description="BIG2" evidence="2">
    <location>
        <begin position="823"/>
        <end position="900"/>
    </location>
</feature>
<feature type="domain" description="BIG2" evidence="2">
    <location>
        <begin position="569"/>
        <end position="646"/>
    </location>
</feature>
<feature type="signal peptide" evidence="1">
    <location>
        <begin position="1"/>
        <end position="21"/>
    </location>
</feature>
<dbReference type="RefSeq" id="WP_124750265.1">
    <property type="nucleotide sequence ID" value="NZ_RQYS01000001.1"/>
</dbReference>
<name>A0A3P1XX57_TANFO</name>
<feature type="domain" description="BIG2" evidence="2">
    <location>
        <begin position="910"/>
        <end position="991"/>
    </location>
</feature>
<dbReference type="SMART" id="SM00635">
    <property type="entry name" value="BID_2"/>
    <property type="match status" value="8"/>
</dbReference>
<feature type="domain" description="BIG2" evidence="2">
    <location>
        <begin position="1080"/>
        <end position="1157"/>
    </location>
</feature>
<dbReference type="EMBL" id="RQYS01000001">
    <property type="protein sequence ID" value="RRD63121.1"/>
    <property type="molecule type" value="Genomic_DNA"/>
</dbReference>
<dbReference type="Proteomes" id="UP000278609">
    <property type="component" value="Unassembled WGS sequence"/>
</dbReference>
<dbReference type="PANTHER" id="PTHR23019:SF0">
    <property type="entry name" value="NUCLEAR PORE MEMBRANE GLYCOPROTEIN 210"/>
    <property type="match status" value="1"/>
</dbReference>
<dbReference type="InterPro" id="IPR015943">
    <property type="entry name" value="WD40/YVTN_repeat-like_dom_sf"/>
</dbReference>
<dbReference type="Pfam" id="PF02368">
    <property type="entry name" value="Big_2"/>
    <property type="match status" value="7"/>
</dbReference>
<dbReference type="Gene3D" id="2.60.40.1080">
    <property type="match status" value="8"/>
</dbReference>
<evidence type="ECO:0000259" key="2">
    <source>
        <dbReference type="SMART" id="SM00635"/>
    </source>
</evidence>
<evidence type="ECO:0000256" key="1">
    <source>
        <dbReference type="SAM" id="SignalP"/>
    </source>
</evidence>
<dbReference type="InterPro" id="IPR011044">
    <property type="entry name" value="Quino_amine_DH_bsu"/>
</dbReference>
<dbReference type="InterPro" id="IPR008964">
    <property type="entry name" value="Invasin/intimin_cell_adhesion"/>
</dbReference>
<accession>A0A3P1XX57</accession>
<feature type="domain" description="BIG2" evidence="2">
    <location>
        <begin position="746"/>
        <end position="815"/>
    </location>
</feature>
<reference evidence="3 4" key="1">
    <citation type="submission" date="2018-11" db="EMBL/GenBank/DDBJ databases">
        <title>Genomes From Bacteria Associated with the Canine Oral Cavity: a Test Case for Automated Genome-Based Taxonomic Assignment.</title>
        <authorList>
            <person name="Coil D.A."/>
            <person name="Jospin G."/>
            <person name="Darling A.E."/>
            <person name="Wallis C."/>
            <person name="Davis I.J."/>
            <person name="Harris S."/>
            <person name="Eisen J.A."/>
            <person name="Holcombe L.J."/>
            <person name="O'Flynn C."/>
        </authorList>
    </citation>
    <scope>NUCLEOTIDE SEQUENCE [LARGE SCALE GENOMIC DNA]</scope>
    <source>
        <strain evidence="3 4">OH2617_COT-023</strain>
    </source>
</reference>
<keyword evidence="1" id="KW-0732">Signal</keyword>
<evidence type="ECO:0000313" key="3">
    <source>
        <dbReference type="EMBL" id="RRD63121.1"/>
    </source>
</evidence>
<gene>
    <name evidence="3" type="ORF">EII40_00210</name>
</gene>
<organism evidence="3 4">
    <name type="scientific">Tannerella forsythia</name>
    <name type="common">Bacteroides forsythus</name>
    <dbReference type="NCBI Taxonomy" id="28112"/>
    <lineage>
        <taxon>Bacteria</taxon>
        <taxon>Pseudomonadati</taxon>
        <taxon>Bacteroidota</taxon>
        <taxon>Bacteroidia</taxon>
        <taxon>Bacteroidales</taxon>
        <taxon>Tannerellaceae</taxon>
        <taxon>Tannerella</taxon>
    </lineage>
</organism>
<dbReference type="InterPro" id="IPR003343">
    <property type="entry name" value="Big_2"/>
</dbReference>
<dbReference type="SUPFAM" id="SSF50969">
    <property type="entry name" value="YVTN repeat-like/Quinoprotein amine dehydrogenase"/>
    <property type="match status" value="1"/>
</dbReference>
<dbReference type="PANTHER" id="PTHR23019">
    <property type="entry name" value="NUCLEAR PORE MEMBRANE GLYCOPROTEIN GP210-RELATED"/>
    <property type="match status" value="1"/>
</dbReference>
<feature type="domain" description="BIG2" evidence="2">
    <location>
        <begin position="652"/>
        <end position="733"/>
    </location>
</feature>
<feature type="domain" description="BIG2" evidence="2">
    <location>
        <begin position="493"/>
        <end position="563"/>
    </location>
</feature>
<comment type="caution">
    <text evidence="3">The sequence shown here is derived from an EMBL/GenBank/DDBJ whole genome shotgun (WGS) entry which is preliminary data.</text>
</comment>
<feature type="domain" description="BIG2" evidence="2">
    <location>
        <begin position="996"/>
        <end position="1073"/>
    </location>
</feature>
<dbReference type="SUPFAM" id="SSF49373">
    <property type="entry name" value="Invasin/intimin cell-adhesion fragments"/>
    <property type="match status" value="8"/>
</dbReference>
<feature type="chain" id="PRO_5017971197" evidence="1">
    <location>
        <begin position="22"/>
        <end position="1354"/>
    </location>
</feature>
<dbReference type="InterPro" id="IPR031815">
    <property type="entry name" value="DUF5074"/>
</dbReference>
<proteinExistence type="predicted"/>
<evidence type="ECO:0000313" key="4">
    <source>
        <dbReference type="Proteomes" id="UP000278609"/>
    </source>
</evidence>
<dbReference type="Pfam" id="PF16819">
    <property type="entry name" value="DUF5074"/>
    <property type="match status" value="1"/>
</dbReference>
<protein>
    <submittedName>
        <fullName evidence="3">DUF5074 domain-containing protein</fullName>
    </submittedName>
</protein>
<dbReference type="InterPro" id="IPR045197">
    <property type="entry name" value="NUP210-like"/>
</dbReference>
<sequence>MKKIYSILLLVSCLFSMQAQRTRQDALNPIEQKKISLPAFESNEISLRNDQTQPVDYTQGVFILNEDWFGHNNSTMNFMKAGSHDFVYRVYQRENPGKTFGCTSQYGTIFGENLFIMSKQAKDPGDTRTGGRLIVADAKTLKSKLVLEEIGGGDGRAFLGVNDSVGYVGTSGGIYVFDSKNLQLKNIIEGSNNTGGLYNGQIGLMVRTKTYVFAIRQAKGVFVIDPKTHQIIKTIPGNYSTLTQSKDGMVWVGAGKKLLRIDPETLDEEIVNLPNDLAIPDSWYAWTAGVLCASIQENALYFTTGAGFFSGGKIWRYEIGNPASLDNPLYEIPEKGRKLYTGAGFRVGPDEKLYLSVFEEFGSVNYWQYIVDAKTGAELGKYKQERAYWFPAMHIFPDVAPPVVSEFTPVKKGINSDPLVLSLKGMATDADNLDEAIYKSVKSVSDPSLVTASIFGDKLTLAFAPNKTGDAIVTVNFDSNGKIVTKDLHITIESSAFYLDKHSATLAPDATLQLTASGSDPVVWESRDNTVATVENGLVTAKGKGKTMIVATAGNLKDSCAITVEVAASLTSLSFAEVEKTIQRDSSYQLEVKHEPADASITGLIWESDNGAIAHVNKTGKVTALKDGKAVIKVFTPDNALSASCNITVRADLKGISLQETLVLNSNPKGFRTSQQLKPVLTPARPTNPKITWKSSDQTIATVNAQGTVKAVKAGEATITATTVEGNFSAECKVTCRPLYNWIKPETAAIALSPGGTAQIKLKVSPDTIKTPFVYTSDDPEVVTVDASGKLTAGNKHGKATITIQPDDGSTVKTECKVSVGIPVERIILNRDTVRQVAETTYQLKYNIYPDDATFKDVVWKSTKMSPVRVSSDGVVSFVRIGESNVIATPEYGGIADTCVIIVVDKAAVPVTSITLNQTELTLEAKSGTTYDGLKATLEPANPTYPEIVWHSSNEAVARVDKHTGIITPLKTGTAEISASVTDGLSQTCLVTVIKKIEKISLNMNNAEVEEGKTLQLKAVIQPEDAIDQTLQWTSSDNTVALVNQQGLVSALKKGEAKIYVTSVATGIKDSCLITVRYIDVSEVQLSHQEAEMKVRETFTLKATVSPVNATEKGLVWSSSDEYVASVTSEGVVHALNVGKTIITVSTISGNKKATCELTVKEWITITVLPKLEVSGTDLKLIFEQIDEATAYELSLYKYVGNQETLVRKCITDAEGKITSELKSGSYNSTPKMLNFSFTDLDPETAYAVKLVAIKESGKRKEVLYTFTTERKSTTVGNMTIDDANRHAYYHQGTLYLKQMNGYRCSIVCMEGRIADVWEEKHDDTTRIIQLPAGIYTFTAIKGHDRFTHKFVVK</sequence>